<dbReference type="PANTHER" id="PTHR33908">
    <property type="entry name" value="MANNOSYLTRANSFERASE YKCB-RELATED"/>
    <property type="match status" value="1"/>
</dbReference>
<reference evidence="10" key="1">
    <citation type="submission" date="2022-05" db="EMBL/GenBank/DDBJ databases">
        <title>Draft genome sequence of Clostridium tertium strain CP3 isolated from Peru.</title>
        <authorList>
            <person name="Hurtado R."/>
            <person name="Lima L."/>
            <person name="Sousa T."/>
            <person name="Jaiswal A.K."/>
            <person name="Tiwari S."/>
            <person name="Maturrano L."/>
            <person name="Brenig B."/>
            <person name="Azevedo V."/>
        </authorList>
    </citation>
    <scope>NUCLEOTIDE SEQUENCE</scope>
    <source>
        <strain evidence="10">CP3</strain>
    </source>
</reference>
<organism evidence="10 11">
    <name type="scientific">Clostridium tertium</name>
    <dbReference type="NCBI Taxonomy" id="1559"/>
    <lineage>
        <taxon>Bacteria</taxon>
        <taxon>Bacillati</taxon>
        <taxon>Bacillota</taxon>
        <taxon>Clostridia</taxon>
        <taxon>Eubacteriales</taxon>
        <taxon>Clostridiaceae</taxon>
        <taxon>Clostridium</taxon>
    </lineage>
</organism>
<dbReference type="GO" id="GO:0016763">
    <property type="term" value="F:pentosyltransferase activity"/>
    <property type="evidence" value="ECO:0007669"/>
    <property type="project" value="TreeGrafter"/>
</dbReference>
<name>A0A9X3XIE9_9CLOT</name>
<dbReference type="Pfam" id="PF13231">
    <property type="entry name" value="PMT_2"/>
    <property type="match status" value="1"/>
</dbReference>
<dbReference type="InterPro" id="IPR038731">
    <property type="entry name" value="RgtA/B/C-like"/>
</dbReference>
<accession>A0A9X3XIE9</accession>
<comment type="caution">
    <text evidence="10">The sequence shown here is derived from an EMBL/GenBank/DDBJ whole genome shotgun (WGS) entry which is preliminary data.</text>
</comment>
<evidence type="ECO:0000259" key="9">
    <source>
        <dbReference type="Pfam" id="PF13231"/>
    </source>
</evidence>
<feature type="transmembrane region" description="Helical" evidence="8">
    <location>
        <begin position="12"/>
        <end position="31"/>
    </location>
</feature>
<dbReference type="EMBL" id="JAMRYU010000001">
    <property type="protein sequence ID" value="MDC4238876.1"/>
    <property type="molecule type" value="Genomic_DNA"/>
</dbReference>
<evidence type="ECO:0000256" key="8">
    <source>
        <dbReference type="SAM" id="Phobius"/>
    </source>
</evidence>
<proteinExistence type="predicted"/>
<feature type="transmembrane region" description="Helical" evidence="8">
    <location>
        <begin position="99"/>
        <end position="120"/>
    </location>
</feature>
<evidence type="ECO:0000256" key="3">
    <source>
        <dbReference type="ARBA" id="ARBA00022676"/>
    </source>
</evidence>
<keyword evidence="2" id="KW-1003">Cell membrane</keyword>
<feature type="transmembrane region" description="Helical" evidence="8">
    <location>
        <begin position="176"/>
        <end position="206"/>
    </location>
</feature>
<keyword evidence="5 8" id="KW-0812">Transmembrane</keyword>
<evidence type="ECO:0000256" key="5">
    <source>
        <dbReference type="ARBA" id="ARBA00022692"/>
    </source>
</evidence>
<sequence length="415" mass="48216">MFSIKKEEKNIKVALILIEVIFALIALLYILKFGDSTLLGSMESFDNDDVKYIRSAWNLVENKILSYENITEPTVYIMPGLTFILSGFVALLGKFNAIVAFRIFQIFIQCGSLYIIFLIGRKLFNSRIGIIACLINSLYVVEFYVTSLILMETIFKFLLLLLVYLSMYAIERKNTRLYIIAGIVWGTACLFRPTIAAFPGVILLAWIMKKEYKLKDMFKYASIVLVIFCLIMTPWWIRNYKQFNTFIPFTASSGNPFLQGTFVNYDQSGGFGVPYEKGENYIESNKNEIKAGIERLKIYGREEPIKYIYWYTLGKTFYFWKSPFYWNGVIGFILALIQHYFILISAIAGIVMCKKKSTWNFDILIILGTVILFNLVYLPYFTFERYSYPLISLLTIFSGYIIDNLIKKKRVKKID</sequence>
<dbReference type="AlphaFoldDB" id="A0A9X3XIE9"/>
<evidence type="ECO:0000256" key="7">
    <source>
        <dbReference type="ARBA" id="ARBA00023136"/>
    </source>
</evidence>
<feature type="transmembrane region" description="Helical" evidence="8">
    <location>
        <begin position="75"/>
        <end position="92"/>
    </location>
</feature>
<evidence type="ECO:0000313" key="10">
    <source>
        <dbReference type="EMBL" id="MDC4238876.1"/>
    </source>
</evidence>
<dbReference type="PANTHER" id="PTHR33908:SF11">
    <property type="entry name" value="MEMBRANE PROTEIN"/>
    <property type="match status" value="1"/>
</dbReference>
<feature type="transmembrane region" description="Helical" evidence="8">
    <location>
        <begin position="363"/>
        <end position="380"/>
    </location>
</feature>
<keyword evidence="4" id="KW-0808">Transferase</keyword>
<evidence type="ECO:0000256" key="2">
    <source>
        <dbReference type="ARBA" id="ARBA00022475"/>
    </source>
</evidence>
<keyword evidence="7 8" id="KW-0472">Membrane</keyword>
<evidence type="ECO:0000256" key="6">
    <source>
        <dbReference type="ARBA" id="ARBA00022989"/>
    </source>
</evidence>
<feature type="transmembrane region" description="Helical" evidence="8">
    <location>
        <begin position="126"/>
        <end position="146"/>
    </location>
</feature>
<dbReference type="Proteomes" id="UP001141183">
    <property type="component" value="Unassembled WGS sequence"/>
</dbReference>
<gene>
    <name evidence="10" type="ORF">NE398_01670</name>
</gene>
<comment type="subcellular location">
    <subcellularLocation>
        <location evidence="1">Cell membrane</location>
        <topology evidence="1">Multi-pass membrane protein</topology>
    </subcellularLocation>
</comment>
<keyword evidence="11" id="KW-1185">Reference proteome</keyword>
<dbReference type="GO" id="GO:0009103">
    <property type="term" value="P:lipopolysaccharide biosynthetic process"/>
    <property type="evidence" value="ECO:0007669"/>
    <property type="project" value="UniProtKB-ARBA"/>
</dbReference>
<feature type="transmembrane region" description="Helical" evidence="8">
    <location>
        <begin position="153"/>
        <end position="170"/>
    </location>
</feature>
<dbReference type="GO" id="GO:0005886">
    <property type="term" value="C:plasma membrane"/>
    <property type="evidence" value="ECO:0007669"/>
    <property type="project" value="UniProtKB-SubCell"/>
</dbReference>
<evidence type="ECO:0000256" key="4">
    <source>
        <dbReference type="ARBA" id="ARBA00022679"/>
    </source>
</evidence>
<protein>
    <submittedName>
        <fullName evidence="10">Glycosyltransferase family 39 protein</fullName>
    </submittedName>
</protein>
<feature type="transmembrane region" description="Helical" evidence="8">
    <location>
        <begin position="218"/>
        <end position="237"/>
    </location>
</feature>
<dbReference type="InterPro" id="IPR050297">
    <property type="entry name" value="LipidA_mod_glycosyltrf_83"/>
</dbReference>
<feature type="domain" description="Glycosyltransferase RgtA/B/C/D-like" evidence="9">
    <location>
        <begin position="79"/>
        <end position="235"/>
    </location>
</feature>
<keyword evidence="3" id="KW-0328">Glycosyltransferase</keyword>
<dbReference type="RefSeq" id="WP_008679924.1">
    <property type="nucleotide sequence ID" value="NZ_CABKOG010000003.1"/>
</dbReference>
<feature type="transmembrane region" description="Helical" evidence="8">
    <location>
        <begin position="386"/>
        <end position="406"/>
    </location>
</feature>
<evidence type="ECO:0000256" key="1">
    <source>
        <dbReference type="ARBA" id="ARBA00004651"/>
    </source>
</evidence>
<keyword evidence="6 8" id="KW-1133">Transmembrane helix</keyword>
<feature type="transmembrane region" description="Helical" evidence="8">
    <location>
        <begin position="324"/>
        <end position="351"/>
    </location>
</feature>
<evidence type="ECO:0000313" key="11">
    <source>
        <dbReference type="Proteomes" id="UP001141183"/>
    </source>
</evidence>